<proteinExistence type="predicted"/>
<accession>A0A6M3XRV5</accession>
<organism evidence="1">
    <name type="scientific">viral metagenome</name>
    <dbReference type="NCBI Taxonomy" id="1070528"/>
    <lineage>
        <taxon>unclassified sequences</taxon>
        <taxon>metagenomes</taxon>
        <taxon>organismal metagenomes</taxon>
    </lineage>
</organism>
<protein>
    <submittedName>
        <fullName evidence="1">Uncharacterized protein</fullName>
    </submittedName>
</protein>
<sequence>MHQRYYIRPLEHALTTDAPKVNQHYGFGAWPSKDFSIRQRSIQKRWGYSEDRDLGEYVYDVLKLELSAGSRYTVYLTLDDVAIRTTGTSETYQYITETWTTDTIASISGATVTKNAGTTWVGNVAAGDFFILGDDHSAAIELDANWAEILTVDSANQITLTASYTGTTGSAWTKAYKIRKVYSVPANESWGYCIVDDKLVVVNGNIEPQYWTGSTYLGNIDVSGTINKARYCIEYGNRVVVADYGTTRLPTSVAWSSNTNITQWNSGVDTSAGQVEFKDTGSFITGLGKIGPNIMVYFRDLVVVGNRTGIDTEPFKFSVTKPGVGLVAPKSLIEYNSTNAFVGSNNFYRMDGATPVILDEQGKMREKFFDIVGQTEIIKTVGIHNRLENELIWIANTKADGKLGFAYNYLIGEWNVYDYADDITCGGQGAI</sequence>
<reference evidence="1" key="1">
    <citation type="submission" date="2020-03" db="EMBL/GenBank/DDBJ databases">
        <title>The deep terrestrial virosphere.</title>
        <authorList>
            <person name="Holmfeldt K."/>
            <person name="Nilsson E."/>
            <person name="Simone D."/>
            <person name="Lopez-Fernandez M."/>
            <person name="Wu X."/>
            <person name="de Brujin I."/>
            <person name="Lundin D."/>
            <person name="Andersson A."/>
            <person name="Bertilsson S."/>
            <person name="Dopson M."/>
        </authorList>
    </citation>
    <scope>NUCLEOTIDE SEQUENCE</scope>
    <source>
        <strain evidence="1">TM448B01980</strain>
    </source>
</reference>
<dbReference type="EMBL" id="MT144857">
    <property type="protein sequence ID" value="QJI00503.1"/>
    <property type="molecule type" value="Genomic_DNA"/>
</dbReference>
<dbReference type="AlphaFoldDB" id="A0A6M3XRV5"/>
<evidence type="ECO:0000313" key="1">
    <source>
        <dbReference type="EMBL" id="QJI00503.1"/>
    </source>
</evidence>
<gene>
    <name evidence="1" type="ORF">TM448B01980_0003</name>
</gene>
<name>A0A6M3XRV5_9ZZZZ</name>